<sequence>MFSRWNSSSTSTPATVAYPNNWSRSHLDSLSKIVVRKYDVRIIPLVFLTYTIFWLDRSNIALARVNGLEQDLGLQSSQFNASLAVFFAFYILLNIPANILLRRIGGGTFLPALMVAWGIATLCSGFVTNFAGLCASRAAVGAAEAGFLGGVLLWLGFFYTNDEIVSRIGILLSSMPLSGSLGGLLAGGLSRIQAGSYSRWPWIFFIEGALTVVVGIIAYFVMPDTPATASFLTGEEKIAAKARMILLDHRSFVRRIAFVPSNSSSNSDIPKSRRNSTHPEAARNETVTTIRFSTTLDIPATIIGASSTDRIHKSTWRRAVLHPVTLFMTLGCFFTVESIYAYNLFVPTLLVEMGFTGVRNPLMTVPPNIFAFLYTICITQYSQRSRRVALPLMVSACLATLGFLFLLIGSFAGGTDAQRGEPIIVKPLQYAGTFLAGAGVSASTPLAMSWLCVNANPHYVRAISLGFVIGVGNFAAFLASYAYIKTSAPRYVEGHSINIAFNACLLLVGVASLWWMRRENARREQGGRDHRLQDLPPGVSRTEHEMLLGWDHPRFRFHM</sequence>
<dbReference type="PANTHER" id="PTHR43791">
    <property type="entry name" value="PERMEASE-RELATED"/>
    <property type="match status" value="1"/>
</dbReference>
<gene>
    <name evidence="9" type="ORF">CCHLO57077_00004742</name>
</gene>
<feature type="transmembrane region" description="Helical" evidence="7">
    <location>
        <begin position="465"/>
        <end position="484"/>
    </location>
</feature>
<feature type="domain" description="Major facilitator superfamily (MFS) profile" evidence="8">
    <location>
        <begin position="42"/>
        <end position="521"/>
    </location>
</feature>
<proteinExistence type="predicted"/>
<dbReference type="InterPro" id="IPR036259">
    <property type="entry name" value="MFS_trans_sf"/>
</dbReference>
<evidence type="ECO:0000313" key="9">
    <source>
        <dbReference type="EMBL" id="CAI6084033.1"/>
    </source>
</evidence>
<organism evidence="9 10">
    <name type="scientific">Clonostachys chloroleuca</name>
    <dbReference type="NCBI Taxonomy" id="1926264"/>
    <lineage>
        <taxon>Eukaryota</taxon>
        <taxon>Fungi</taxon>
        <taxon>Dikarya</taxon>
        <taxon>Ascomycota</taxon>
        <taxon>Pezizomycotina</taxon>
        <taxon>Sordariomycetes</taxon>
        <taxon>Hypocreomycetidae</taxon>
        <taxon>Hypocreales</taxon>
        <taxon>Bionectriaceae</taxon>
        <taxon>Clonostachys</taxon>
    </lineage>
</organism>
<accession>A0AA35LXJ8</accession>
<dbReference type="EMBL" id="CABFNP030000754">
    <property type="protein sequence ID" value="CAI6084033.1"/>
    <property type="molecule type" value="Genomic_DNA"/>
</dbReference>
<protein>
    <recommendedName>
        <fullName evidence="8">Major facilitator superfamily (MFS) profile domain-containing protein</fullName>
    </recommendedName>
</protein>
<evidence type="ECO:0000259" key="8">
    <source>
        <dbReference type="PROSITE" id="PS50850"/>
    </source>
</evidence>
<dbReference type="SUPFAM" id="SSF103473">
    <property type="entry name" value="MFS general substrate transporter"/>
    <property type="match status" value="1"/>
</dbReference>
<dbReference type="Pfam" id="PF07690">
    <property type="entry name" value="MFS_1"/>
    <property type="match status" value="1"/>
</dbReference>
<dbReference type="InterPro" id="IPR020846">
    <property type="entry name" value="MFS_dom"/>
</dbReference>
<evidence type="ECO:0000256" key="5">
    <source>
        <dbReference type="ARBA" id="ARBA00023136"/>
    </source>
</evidence>
<keyword evidence="5 7" id="KW-0472">Membrane</keyword>
<evidence type="ECO:0000256" key="6">
    <source>
        <dbReference type="SAM" id="MobiDB-lite"/>
    </source>
</evidence>
<feature type="transmembrane region" description="Helical" evidence="7">
    <location>
        <begin position="138"/>
        <end position="158"/>
    </location>
</feature>
<feature type="transmembrane region" description="Helical" evidence="7">
    <location>
        <begin position="428"/>
        <end position="453"/>
    </location>
</feature>
<dbReference type="Gene3D" id="1.20.1250.20">
    <property type="entry name" value="MFS general substrate transporter like domains"/>
    <property type="match status" value="2"/>
</dbReference>
<evidence type="ECO:0000313" key="10">
    <source>
        <dbReference type="Proteomes" id="UP001160390"/>
    </source>
</evidence>
<keyword evidence="2" id="KW-0813">Transport</keyword>
<dbReference type="GO" id="GO:0016020">
    <property type="term" value="C:membrane"/>
    <property type="evidence" value="ECO:0007669"/>
    <property type="project" value="UniProtKB-SubCell"/>
</dbReference>
<name>A0AA35LXJ8_9HYPO</name>
<reference evidence="9" key="1">
    <citation type="submission" date="2023-01" db="EMBL/GenBank/DDBJ databases">
        <authorList>
            <person name="Piombo E."/>
        </authorList>
    </citation>
    <scope>NUCLEOTIDE SEQUENCE</scope>
</reference>
<feature type="region of interest" description="Disordered" evidence="6">
    <location>
        <begin position="262"/>
        <end position="282"/>
    </location>
</feature>
<keyword evidence="10" id="KW-1185">Reference proteome</keyword>
<feature type="transmembrane region" description="Helical" evidence="7">
    <location>
        <begin position="496"/>
        <end position="516"/>
    </location>
</feature>
<feature type="transmembrane region" description="Helical" evidence="7">
    <location>
        <begin position="388"/>
        <end position="408"/>
    </location>
</feature>
<feature type="transmembrane region" description="Helical" evidence="7">
    <location>
        <begin position="38"/>
        <end position="55"/>
    </location>
</feature>
<dbReference type="InterPro" id="IPR011701">
    <property type="entry name" value="MFS"/>
</dbReference>
<comment type="subcellular location">
    <subcellularLocation>
        <location evidence="1">Membrane</location>
        <topology evidence="1">Multi-pass membrane protein</topology>
    </subcellularLocation>
</comment>
<dbReference type="PANTHER" id="PTHR43791:SF5">
    <property type="entry name" value="MAJOR FACILITATOR SUPERFAMILY (MFS) PROFILE DOMAIN-CONTAINING PROTEIN"/>
    <property type="match status" value="1"/>
</dbReference>
<feature type="transmembrane region" description="Helical" evidence="7">
    <location>
        <begin position="108"/>
        <end position="132"/>
    </location>
</feature>
<evidence type="ECO:0000256" key="2">
    <source>
        <dbReference type="ARBA" id="ARBA00022448"/>
    </source>
</evidence>
<feature type="transmembrane region" description="Helical" evidence="7">
    <location>
        <begin position="202"/>
        <end position="222"/>
    </location>
</feature>
<feature type="transmembrane region" description="Helical" evidence="7">
    <location>
        <begin position="81"/>
        <end position="101"/>
    </location>
</feature>
<evidence type="ECO:0000256" key="1">
    <source>
        <dbReference type="ARBA" id="ARBA00004141"/>
    </source>
</evidence>
<dbReference type="PROSITE" id="PS50850">
    <property type="entry name" value="MFS"/>
    <property type="match status" value="1"/>
</dbReference>
<comment type="caution">
    <text evidence="9">The sequence shown here is derived from an EMBL/GenBank/DDBJ whole genome shotgun (WGS) entry which is preliminary data.</text>
</comment>
<keyword evidence="3 7" id="KW-0812">Transmembrane</keyword>
<dbReference type="AlphaFoldDB" id="A0AA35LXJ8"/>
<feature type="transmembrane region" description="Helical" evidence="7">
    <location>
        <begin position="362"/>
        <end position="381"/>
    </location>
</feature>
<evidence type="ECO:0000256" key="4">
    <source>
        <dbReference type="ARBA" id="ARBA00022989"/>
    </source>
</evidence>
<evidence type="ECO:0000256" key="7">
    <source>
        <dbReference type="SAM" id="Phobius"/>
    </source>
</evidence>
<evidence type="ECO:0000256" key="3">
    <source>
        <dbReference type="ARBA" id="ARBA00022692"/>
    </source>
</evidence>
<dbReference type="GO" id="GO:0022857">
    <property type="term" value="F:transmembrane transporter activity"/>
    <property type="evidence" value="ECO:0007669"/>
    <property type="project" value="InterPro"/>
</dbReference>
<feature type="transmembrane region" description="Helical" evidence="7">
    <location>
        <begin position="320"/>
        <end position="342"/>
    </location>
</feature>
<dbReference type="Proteomes" id="UP001160390">
    <property type="component" value="Unassembled WGS sequence"/>
</dbReference>
<keyword evidence="4 7" id="KW-1133">Transmembrane helix</keyword>
<feature type="transmembrane region" description="Helical" evidence="7">
    <location>
        <begin position="170"/>
        <end position="190"/>
    </location>
</feature>
<dbReference type="FunFam" id="1.20.1250.20:FF:000018">
    <property type="entry name" value="MFS transporter permease"/>
    <property type="match status" value="1"/>
</dbReference>